<dbReference type="InterPro" id="IPR051010">
    <property type="entry name" value="BCAA_transport"/>
</dbReference>
<name>A0A7V1PU92_CALAY</name>
<feature type="chain" id="PRO_5030605505" evidence="3">
    <location>
        <begin position="20"/>
        <end position="615"/>
    </location>
</feature>
<protein>
    <submittedName>
        <fullName evidence="6">Outer membrane protein assembly factor BamD</fullName>
    </submittedName>
</protein>
<dbReference type="Gene3D" id="1.25.40.10">
    <property type="entry name" value="Tetratricopeptide repeat domain"/>
    <property type="match status" value="1"/>
</dbReference>
<dbReference type="InterPro" id="IPR028082">
    <property type="entry name" value="Peripla_BP_I"/>
</dbReference>
<gene>
    <name evidence="6" type="primary">bamD</name>
    <name evidence="6" type="ORF">ENJ10_02850</name>
</gene>
<dbReference type="Pfam" id="PF13525">
    <property type="entry name" value="YfiO"/>
    <property type="match status" value="1"/>
</dbReference>
<feature type="domain" description="Leucine-binding protein" evidence="4">
    <location>
        <begin position="224"/>
        <end position="404"/>
    </location>
</feature>
<dbReference type="PANTHER" id="PTHR30483">
    <property type="entry name" value="LEUCINE-SPECIFIC-BINDING PROTEIN"/>
    <property type="match status" value="1"/>
</dbReference>
<sequence length="615" mass="69739">MKSLTLLFLLFLLIGGSSAQNASQREWKIFRKGVSEYQNGNYELALQSFSLMLNKLPNSALTTANFLMLAKTNYKAGNYKTSLEQCSAFLRKFPQSAYRDDILLLSGNNYYRMNRIDAAVEQWLLAAKNAGDPALGKKAWRLALDASRYKLNRFSLEQLEQNSGDNFVRRALALMVAEKLWNDGKKNQARNKLNNSVVRGTSPLLTAYAERLQNLFSGKSVNEWHVALLLPLSGENAELGRDFKQGVELAVGKYNKLHSKPIVLKVYDYKGQLIPALQQMQKIADDPNILFVFGPLENDITAACATLANYEGLTLVSPTATEAAITQLSANSILLSPTLETQSRLLASFAVDSLKLNRFAALTPLDDYFLRLEDNFKNTLLENGAEMAAEEWYIPGDQSFKKQFKILKRIGLKLSFADSVLLEQPLLTQHEIDSSYRAWQKDIREKMKESKTKIDSVDLEVTAFDGLFLPVYREDIGLMASQFAFANIKAQLLGNSDWYDLRELKKNRNYINGLIFASDGYLNENDWNYRQFRNGFRDRFKTTPSRYALVAYDSFSYISEIFSDDANLTRTGISPAIVALPDKQGLFRKFAIDPSRTNRSVNILKYMYDQLIPLQ</sequence>
<evidence type="ECO:0000259" key="4">
    <source>
        <dbReference type="Pfam" id="PF13458"/>
    </source>
</evidence>
<dbReference type="EMBL" id="DRLD01000071">
    <property type="protein sequence ID" value="HED09601.1"/>
    <property type="molecule type" value="Genomic_DNA"/>
</dbReference>
<evidence type="ECO:0000256" key="2">
    <source>
        <dbReference type="ARBA" id="ARBA00022729"/>
    </source>
</evidence>
<evidence type="ECO:0000313" key="6">
    <source>
        <dbReference type="EMBL" id="HED09601.1"/>
    </source>
</evidence>
<dbReference type="InterPro" id="IPR011990">
    <property type="entry name" value="TPR-like_helical_dom_sf"/>
</dbReference>
<comment type="similarity">
    <text evidence="1">Belongs to the leucine-binding protein family.</text>
</comment>
<dbReference type="Gene3D" id="3.40.50.2300">
    <property type="match status" value="4"/>
</dbReference>
<dbReference type="SUPFAM" id="SSF53822">
    <property type="entry name" value="Periplasmic binding protein-like I"/>
    <property type="match status" value="1"/>
</dbReference>
<evidence type="ECO:0000259" key="5">
    <source>
        <dbReference type="Pfam" id="PF13525"/>
    </source>
</evidence>
<comment type="caution">
    <text evidence="6">The sequence shown here is derived from an EMBL/GenBank/DDBJ whole genome shotgun (WGS) entry which is preliminary data.</text>
</comment>
<proteinExistence type="inferred from homology"/>
<dbReference type="PANTHER" id="PTHR30483:SF6">
    <property type="entry name" value="PERIPLASMIC BINDING PROTEIN OF ABC TRANSPORTER FOR NATURAL AMINO ACIDS"/>
    <property type="match status" value="1"/>
</dbReference>
<evidence type="ECO:0000256" key="1">
    <source>
        <dbReference type="ARBA" id="ARBA00010062"/>
    </source>
</evidence>
<organism evidence="6">
    <name type="scientific">Caldithrix abyssi</name>
    <dbReference type="NCBI Taxonomy" id="187145"/>
    <lineage>
        <taxon>Bacteria</taxon>
        <taxon>Pseudomonadati</taxon>
        <taxon>Calditrichota</taxon>
        <taxon>Calditrichia</taxon>
        <taxon>Calditrichales</taxon>
        <taxon>Calditrichaceae</taxon>
        <taxon>Caldithrix</taxon>
    </lineage>
</organism>
<dbReference type="AlphaFoldDB" id="A0A7V1PU92"/>
<dbReference type="InterPro" id="IPR028081">
    <property type="entry name" value="Leu-bd"/>
</dbReference>
<dbReference type="SUPFAM" id="SSF48452">
    <property type="entry name" value="TPR-like"/>
    <property type="match status" value="1"/>
</dbReference>
<evidence type="ECO:0000256" key="3">
    <source>
        <dbReference type="SAM" id="SignalP"/>
    </source>
</evidence>
<dbReference type="Pfam" id="PF13458">
    <property type="entry name" value="Peripla_BP_6"/>
    <property type="match status" value="1"/>
</dbReference>
<dbReference type="Proteomes" id="UP000886005">
    <property type="component" value="Unassembled WGS sequence"/>
</dbReference>
<reference evidence="6" key="1">
    <citation type="journal article" date="2020" name="mSystems">
        <title>Genome- and Community-Level Interaction Insights into Carbon Utilization and Element Cycling Functions of Hydrothermarchaeota in Hydrothermal Sediment.</title>
        <authorList>
            <person name="Zhou Z."/>
            <person name="Liu Y."/>
            <person name="Xu W."/>
            <person name="Pan J."/>
            <person name="Luo Z.H."/>
            <person name="Li M."/>
        </authorList>
    </citation>
    <scope>NUCLEOTIDE SEQUENCE [LARGE SCALE GENOMIC DNA]</scope>
    <source>
        <strain evidence="6">HyVt-456</strain>
    </source>
</reference>
<feature type="domain" description="Outer membrane lipoprotein BamD-like" evidence="5">
    <location>
        <begin position="27"/>
        <end position="112"/>
    </location>
</feature>
<accession>A0A7V1PU92</accession>
<feature type="signal peptide" evidence="3">
    <location>
        <begin position="1"/>
        <end position="19"/>
    </location>
</feature>
<keyword evidence="2 3" id="KW-0732">Signal</keyword>
<dbReference type="InterPro" id="IPR039565">
    <property type="entry name" value="BamD-like"/>
</dbReference>